<sequence>MLALKEPIERIREAVRAEAMQPVTRPRPDASVIDATNQFTLELFETMEPLLGEWRLLERDPLNSLHHGWDWCRSWVKAKGRPLAILRGERAGRTLFLLPLDIHRNHGVRVARFVADDFSNLNTGLIAASFRRGDAIVDGKAFAATVAQLLSGRADLLALRNLPLAWRGTVNPFTVIGAVENHNRSFQLPLFASMEATIKQLNAKRRRKKFRNQQRRLEALGGYEHIVAETSGEKSYLLDLFFQQKAQRFAALGLPDVFRDAETKAFFHGLMRVQTDMRHVPLKLHALRLKGEHEGHIAAIAGLSLNGDHVLCQFGSIDETYAADTSPGEFLFWLMIEQCVNEGYALFDFGVGEQPYKLSWCSAETGLHDLVIPVNALGHVARTVEFGRIRAKAFIKRHRRLYDAIQRLRAGRQAPAQESRDEDQAA</sequence>
<dbReference type="SUPFAM" id="SSF55729">
    <property type="entry name" value="Acyl-CoA N-acyltransferases (Nat)"/>
    <property type="match status" value="1"/>
</dbReference>
<organism evidence="2 3">
    <name type="scientific">Allorhizobium borbori</name>
    <dbReference type="NCBI Taxonomy" id="485907"/>
    <lineage>
        <taxon>Bacteria</taxon>
        <taxon>Pseudomonadati</taxon>
        <taxon>Pseudomonadota</taxon>
        <taxon>Alphaproteobacteria</taxon>
        <taxon>Hyphomicrobiales</taxon>
        <taxon>Rhizobiaceae</taxon>
        <taxon>Rhizobium/Agrobacterium group</taxon>
        <taxon>Allorhizobium</taxon>
    </lineage>
</organism>
<dbReference type="GO" id="GO:0016740">
    <property type="term" value="F:transferase activity"/>
    <property type="evidence" value="ECO:0007669"/>
    <property type="project" value="UniProtKB-KW"/>
</dbReference>
<dbReference type="AlphaFoldDB" id="A0A7W6K072"/>
<reference evidence="2 3" key="1">
    <citation type="submission" date="2020-08" db="EMBL/GenBank/DDBJ databases">
        <title>Genomic Encyclopedia of Type Strains, Phase IV (KMG-IV): sequencing the most valuable type-strain genomes for metagenomic binning, comparative biology and taxonomic classification.</title>
        <authorList>
            <person name="Goeker M."/>
        </authorList>
    </citation>
    <scope>NUCLEOTIDE SEQUENCE [LARGE SCALE GENOMIC DNA]</scope>
    <source>
        <strain evidence="2 3">DSM 26385</strain>
    </source>
</reference>
<dbReference type="RefSeq" id="WP_370686304.1">
    <property type="nucleotide sequence ID" value="NZ_JACIDU010000004.1"/>
</dbReference>
<evidence type="ECO:0000259" key="1">
    <source>
        <dbReference type="Pfam" id="PF13480"/>
    </source>
</evidence>
<dbReference type="Proteomes" id="UP000584824">
    <property type="component" value="Unassembled WGS sequence"/>
</dbReference>
<dbReference type="InterPro" id="IPR016181">
    <property type="entry name" value="Acyl_CoA_acyltransferase"/>
</dbReference>
<dbReference type="InterPro" id="IPR038740">
    <property type="entry name" value="BioF2-like_GNAT_dom"/>
</dbReference>
<dbReference type="Pfam" id="PF13480">
    <property type="entry name" value="Acetyltransf_6"/>
    <property type="match status" value="1"/>
</dbReference>
<evidence type="ECO:0000313" key="3">
    <source>
        <dbReference type="Proteomes" id="UP000584824"/>
    </source>
</evidence>
<feature type="domain" description="BioF2-like acetyltransferase" evidence="1">
    <location>
        <begin position="204"/>
        <end position="357"/>
    </location>
</feature>
<gene>
    <name evidence="2" type="ORF">GGQ66_001307</name>
</gene>
<proteinExistence type="predicted"/>
<keyword evidence="2" id="KW-0808">Transferase</keyword>
<evidence type="ECO:0000313" key="2">
    <source>
        <dbReference type="EMBL" id="MBB4102764.1"/>
    </source>
</evidence>
<protein>
    <submittedName>
        <fullName evidence="2">CelD/BcsL family acetyltransferase involved in cellulose biosynthesis</fullName>
    </submittedName>
</protein>
<accession>A0A7W6K072</accession>
<keyword evidence="3" id="KW-1185">Reference proteome</keyword>
<comment type="caution">
    <text evidence="2">The sequence shown here is derived from an EMBL/GenBank/DDBJ whole genome shotgun (WGS) entry which is preliminary data.</text>
</comment>
<dbReference type="Gene3D" id="3.40.630.30">
    <property type="match status" value="1"/>
</dbReference>
<dbReference type="EMBL" id="JACIDU010000004">
    <property type="protein sequence ID" value="MBB4102764.1"/>
    <property type="molecule type" value="Genomic_DNA"/>
</dbReference>
<name>A0A7W6K072_9HYPH</name>